<feature type="compositionally biased region" description="Basic and acidic residues" evidence="1">
    <location>
        <begin position="948"/>
        <end position="964"/>
    </location>
</feature>
<feature type="compositionally biased region" description="Basic and acidic residues" evidence="1">
    <location>
        <begin position="753"/>
        <end position="772"/>
    </location>
</feature>
<organism evidence="2 3">
    <name type="scientific">Xylaria arbuscula</name>
    <dbReference type="NCBI Taxonomy" id="114810"/>
    <lineage>
        <taxon>Eukaryota</taxon>
        <taxon>Fungi</taxon>
        <taxon>Dikarya</taxon>
        <taxon>Ascomycota</taxon>
        <taxon>Pezizomycotina</taxon>
        <taxon>Sordariomycetes</taxon>
        <taxon>Xylariomycetidae</taxon>
        <taxon>Xylariales</taxon>
        <taxon>Xylariaceae</taxon>
        <taxon>Xylaria</taxon>
    </lineage>
</organism>
<dbReference type="PANTHER" id="PTHR38426:SF1">
    <property type="entry name" value="MAINTENANCE OF TELOMERE CAPPING PROTEIN 4"/>
    <property type="match status" value="1"/>
</dbReference>
<dbReference type="VEuPathDB" id="FungiDB:F4678DRAFT_413952"/>
<keyword evidence="3" id="KW-1185">Reference proteome</keyword>
<feature type="compositionally biased region" description="Low complexity" evidence="1">
    <location>
        <begin position="97"/>
        <end position="111"/>
    </location>
</feature>
<dbReference type="PANTHER" id="PTHR38426">
    <property type="entry name" value="MAINTENANCE OF TELOMERE CAPPING PROTEIN 4"/>
    <property type="match status" value="1"/>
</dbReference>
<feature type="compositionally biased region" description="Acidic residues" evidence="1">
    <location>
        <begin position="869"/>
        <end position="879"/>
    </location>
</feature>
<reference evidence="2" key="1">
    <citation type="submission" date="2022-07" db="EMBL/GenBank/DDBJ databases">
        <title>Genome Sequence of Xylaria arbuscula.</title>
        <authorList>
            <person name="Buettner E."/>
        </authorList>
    </citation>
    <scope>NUCLEOTIDE SEQUENCE</scope>
    <source>
        <strain evidence="2">VT107</strain>
    </source>
</reference>
<evidence type="ECO:0000313" key="2">
    <source>
        <dbReference type="EMBL" id="KAJ3563341.1"/>
    </source>
</evidence>
<accession>A0A9W8N8T1</accession>
<feature type="region of interest" description="Disordered" evidence="1">
    <location>
        <begin position="865"/>
        <end position="996"/>
    </location>
</feature>
<comment type="caution">
    <text evidence="2">The sequence shown here is derived from an EMBL/GenBank/DDBJ whole genome shotgun (WGS) entry which is preliminary data.</text>
</comment>
<evidence type="ECO:0000313" key="3">
    <source>
        <dbReference type="Proteomes" id="UP001148614"/>
    </source>
</evidence>
<feature type="compositionally biased region" description="Basic and acidic residues" evidence="1">
    <location>
        <begin position="546"/>
        <end position="559"/>
    </location>
</feature>
<proteinExistence type="predicted"/>
<name>A0A9W8N8T1_9PEZI</name>
<dbReference type="EMBL" id="JANPWZ010001773">
    <property type="protein sequence ID" value="KAJ3563341.1"/>
    <property type="molecule type" value="Genomic_DNA"/>
</dbReference>
<feature type="region of interest" description="Disordered" evidence="1">
    <location>
        <begin position="330"/>
        <end position="360"/>
    </location>
</feature>
<feature type="region of interest" description="Disordered" evidence="1">
    <location>
        <begin position="1"/>
        <end position="183"/>
    </location>
</feature>
<feature type="compositionally biased region" description="Polar residues" evidence="1">
    <location>
        <begin position="527"/>
        <end position="538"/>
    </location>
</feature>
<feature type="compositionally biased region" description="Basic and acidic residues" evidence="1">
    <location>
        <begin position="607"/>
        <end position="622"/>
    </location>
</feature>
<sequence>MTDTDASPLPRPKTPARLPVRTSIPRSSSSHGSHDTNELDTAASRPYGTSIDSTTRLASSSRKPSQPIPGPQSVDHGGQDLDHDAHRKRRLAKPRASGGFLLSNNLLGQSSKPAPRQRDDDRRRSRIPVESRKGKSPLRSSEDSNLSEHTDPGVVVDEKGTAKADATLIPPGSGAGIRDDRPHSQMALRRRSMIPSIRPSSAPLDVDSNQIVSMALDLSESRRLASRRNISTPNPPRLVQLPDTTAGRSLKQHLQQQRRTSRNISPRADRILSSRVVSTSRINSPLQPAFDHDSSYTYHFSVSTLDRAQRAKEYLELMAQYRRLLSFLPPLKQNTRSRPSTASPIASPNPTGSPRDLASSSQNQALGRAYNPLQYIRNRKIRTRERKVIDGEAQGFGDVIKASDWVDQVASFAASSPNVSQQPNLPPFLPADEHLAQQLPASNLPRPVSTLVKPKRPRFDWSIDPADMLADVYWLEQDNNRYLIEDRNFSRIYTPQSEVSQPPAPVIEHSLSSPAPKGNSDVEGSEVPQQTLKHSVTTDLDAALSSKRDRARQKLQDLRAHHKHSYSTHSHHDFLRLRRGSFSDSSDNESDRRRRGRSGTISANGKDLLEKQMNEMLAKESQDEQESLASESNHSHLKPLPTGIGTPKRSAQVPNTSHRRTNSHMENTQHLDKPLTHLPIQTPPMQSPRASLEVPSGPYRSSLEVDSYRPPVSDILSRGRQNGYIPAIGMDLSPNVSRPTSPARKPFSKVKSIFRDRSRERSREREERDNDNRINSPIESAETPSISAVTETPVRPLQRQRSKSSTREFALRAAHESHKSHRSVGSLSLRPDEQIGLKTIFKGGAKLDDMIRGGVSKVTDLIWKKDSESSDSSDEDSDTDDRRGRPTKTALLSPGSPTRRDNHRRPVKNYIDIMPTFKSTTDTTDKSASLTIDSSALPVSSRPPSRSPRFDQLKPPRIDIRKASPEASEFEDNNNDRPRDFVEPDLSETDSYVQDSDHLINRPRQTTKQLQNFRTIGDKESPISHMNNDMRVFTRRNWAIPDRTSLSHHAIISRREIARLRASILCSGITAMEISRRANEPHSLVRSDKGTTNLDWINVTDFVPDEQQHRAIYQELQRLCVAILGGRGA</sequence>
<protein>
    <submittedName>
        <fullName evidence="2">Uncharacterized protein</fullName>
    </submittedName>
</protein>
<gene>
    <name evidence="2" type="ORF">NPX13_g8234</name>
</gene>
<feature type="region of interest" description="Disordered" evidence="1">
    <location>
        <begin position="496"/>
        <end position="706"/>
    </location>
</feature>
<feature type="compositionally biased region" description="Basic and acidic residues" evidence="1">
    <location>
        <begin position="140"/>
        <end position="162"/>
    </location>
</feature>
<feature type="compositionally biased region" description="Polar residues" evidence="1">
    <location>
        <begin position="50"/>
        <end position="64"/>
    </location>
</feature>
<dbReference type="InterPro" id="IPR038769">
    <property type="entry name" value="MTC4"/>
</dbReference>
<feature type="region of interest" description="Disordered" evidence="1">
    <location>
        <begin position="730"/>
        <end position="827"/>
    </location>
</feature>
<feature type="compositionally biased region" description="Basic and acidic residues" evidence="1">
    <location>
        <begin position="116"/>
        <end position="133"/>
    </location>
</feature>
<dbReference type="AlphaFoldDB" id="A0A9W8N8T1"/>
<dbReference type="Proteomes" id="UP001148614">
    <property type="component" value="Unassembled WGS sequence"/>
</dbReference>
<feature type="compositionally biased region" description="Polar residues" evidence="1">
    <location>
        <begin position="332"/>
        <end position="360"/>
    </location>
</feature>
<evidence type="ECO:0000256" key="1">
    <source>
        <dbReference type="SAM" id="MobiDB-lite"/>
    </source>
</evidence>
<feature type="compositionally biased region" description="Polar residues" evidence="1">
    <location>
        <begin position="928"/>
        <end position="938"/>
    </location>
</feature>
<feature type="compositionally biased region" description="Basic and acidic residues" evidence="1">
    <location>
        <begin position="805"/>
        <end position="817"/>
    </location>
</feature>